<accession>S7R6P0</accession>
<dbReference type="KEGG" id="gtr:GLOTRDRAFT_134307"/>
<evidence type="ECO:0000313" key="4">
    <source>
        <dbReference type="Proteomes" id="UP000030669"/>
    </source>
</evidence>
<dbReference type="Pfam" id="PF20149">
    <property type="entry name" value="DUF6532"/>
    <property type="match status" value="1"/>
</dbReference>
<dbReference type="InterPro" id="IPR045341">
    <property type="entry name" value="DUF6532"/>
</dbReference>
<dbReference type="Proteomes" id="UP000030669">
    <property type="component" value="Unassembled WGS sequence"/>
</dbReference>
<protein>
    <recommendedName>
        <fullName evidence="2">DUF6532 domain-containing protein</fullName>
    </recommendedName>
</protein>
<feature type="compositionally biased region" description="Polar residues" evidence="1">
    <location>
        <begin position="1"/>
        <end position="22"/>
    </location>
</feature>
<evidence type="ECO:0000313" key="3">
    <source>
        <dbReference type="EMBL" id="EPQ50050.1"/>
    </source>
</evidence>
<dbReference type="eggNOG" id="ENOG502RCQP">
    <property type="taxonomic scope" value="Eukaryota"/>
</dbReference>
<dbReference type="AlphaFoldDB" id="S7R6P0"/>
<dbReference type="RefSeq" id="XP_007871495.1">
    <property type="nucleotide sequence ID" value="XM_007873304.1"/>
</dbReference>
<proteinExistence type="predicted"/>
<feature type="region of interest" description="Disordered" evidence="1">
    <location>
        <begin position="268"/>
        <end position="320"/>
    </location>
</feature>
<dbReference type="EMBL" id="KB469385">
    <property type="protein sequence ID" value="EPQ50050.1"/>
    <property type="molecule type" value="Genomic_DNA"/>
</dbReference>
<evidence type="ECO:0000256" key="1">
    <source>
        <dbReference type="SAM" id="MobiDB-lite"/>
    </source>
</evidence>
<dbReference type="HOGENOM" id="CLU_031984_0_0_1"/>
<feature type="compositionally biased region" description="Low complexity" evidence="1">
    <location>
        <begin position="151"/>
        <end position="167"/>
    </location>
</feature>
<feature type="compositionally biased region" description="Low complexity" evidence="1">
    <location>
        <begin position="193"/>
        <end position="207"/>
    </location>
</feature>
<feature type="region of interest" description="Disordered" evidence="1">
    <location>
        <begin position="1"/>
        <end position="30"/>
    </location>
</feature>
<feature type="compositionally biased region" description="Basic and acidic residues" evidence="1">
    <location>
        <begin position="94"/>
        <end position="107"/>
    </location>
</feature>
<organism evidence="3 4">
    <name type="scientific">Gloeophyllum trabeum (strain ATCC 11539 / FP-39264 / Madison 617)</name>
    <name type="common">Brown rot fungus</name>
    <dbReference type="NCBI Taxonomy" id="670483"/>
    <lineage>
        <taxon>Eukaryota</taxon>
        <taxon>Fungi</taxon>
        <taxon>Dikarya</taxon>
        <taxon>Basidiomycota</taxon>
        <taxon>Agaricomycotina</taxon>
        <taxon>Agaricomycetes</taxon>
        <taxon>Gloeophyllales</taxon>
        <taxon>Gloeophyllaceae</taxon>
        <taxon>Gloeophyllum</taxon>
    </lineage>
</organism>
<gene>
    <name evidence="3" type="ORF">GLOTRDRAFT_134307</name>
</gene>
<feature type="compositionally biased region" description="Acidic residues" evidence="1">
    <location>
        <begin position="209"/>
        <end position="220"/>
    </location>
</feature>
<dbReference type="OMA" id="TANDYWN"/>
<name>S7R6P0_GLOTA</name>
<feature type="domain" description="DUF6532" evidence="2">
    <location>
        <begin position="389"/>
        <end position="600"/>
    </location>
</feature>
<dbReference type="GeneID" id="19302990"/>
<evidence type="ECO:0000259" key="2">
    <source>
        <dbReference type="Pfam" id="PF20149"/>
    </source>
</evidence>
<sequence length="645" mass="70039">MAKPQTQDVDVSVPSSALTNRAQKAAATRARNKVAQEAKDALELQKPKVDRNAKAKAVANAVWMKKTEAAPNRKRAGSGTMPTIAKEAKRSKKSEKAADQKAEEPARRYAAPLLNASDAESASEEEEQHSDDAEHVELEGELLESDDERLMGLAPAGMAHALGAEAASWQGAEDDSDPVLHVPPKYQRKSFKSRSSSQSSFDSSYISVPEDDDSAIEDTEAPVPPLSVAKQPSVRPKASKPSDAARRYLPGSADLFDSDEDVVVAHPYEEAPGPGMKATNRGRKKTAENVYTDSSRPVKSKRKLIQESEAPRWRNSATGAGHEQAAAAPAFRARSTAIDSTVVKHDVCDVVSQNGRGAHYDMTELVYNPRGTLNLTAQTREIQEVVRIAIDIITVGILMDEAYPDMGDKIKLGVDACADAARELGDDYLPILQKLKDKREKVFRHSLGALPVGRISLTRGEIRTVAVAQVVGHYGLTQGCGEYAAGLLQGQRYIFPGDLRPGGRFKSKEPYRHPAVLNVLQQAIFTGRSSFASGHIQLFESSSKDYPDEKEVPLAMLALVSTAIHAAIDEWSSGTVMQLDFSGNRFAAVYTAHKDTLKHIQKTSPKFYHETMAYLFKTARGATYDRAGGDVVNSAITLMDLSGLD</sequence>
<keyword evidence="4" id="KW-1185">Reference proteome</keyword>
<feature type="region of interest" description="Disordered" evidence="1">
    <location>
        <begin position="66"/>
        <end position="251"/>
    </location>
</feature>
<reference evidence="3 4" key="1">
    <citation type="journal article" date="2012" name="Science">
        <title>The Paleozoic origin of enzymatic lignin decomposition reconstructed from 31 fungal genomes.</title>
        <authorList>
            <person name="Floudas D."/>
            <person name="Binder M."/>
            <person name="Riley R."/>
            <person name="Barry K."/>
            <person name="Blanchette R.A."/>
            <person name="Henrissat B."/>
            <person name="Martinez A.T."/>
            <person name="Otillar R."/>
            <person name="Spatafora J.W."/>
            <person name="Yadav J.S."/>
            <person name="Aerts A."/>
            <person name="Benoit I."/>
            <person name="Boyd A."/>
            <person name="Carlson A."/>
            <person name="Copeland A."/>
            <person name="Coutinho P.M."/>
            <person name="de Vries R.P."/>
            <person name="Ferreira P."/>
            <person name="Findley K."/>
            <person name="Foster B."/>
            <person name="Gaskell J."/>
            <person name="Glotzer D."/>
            <person name="Gorecki P."/>
            <person name="Heitman J."/>
            <person name="Hesse C."/>
            <person name="Hori C."/>
            <person name="Igarashi K."/>
            <person name="Jurgens J.A."/>
            <person name="Kallen N."/>
            <person name="Kersten P."/>
            <person name="Kohler A."/>
            <person name="Kuees U."/>
            <person name="Kumar T.K.A."/>
            <person name="Kuo A."/>
            <person name="LaButti K."/>
            <person name="Larrondo L.F."/>
            <person name="Lindquist E."/>
            <person name="Ling A."/>
            <person name="Lombard V."/>
            <person name="Lucas S."/>
            <person name="Lundell T."/>
            <person name="Martin R."/>
            <person name="McLaughlin D.J."/>
            <person name="Morgenstern I."/>
            <person name="Morin E."/>
            <person name="Murat C."/>
            <person name="Nagy L.G."/>
            <person name="Nolan M."/>
            <person name="Ohm R.A."/>
            <person name="Patyshakuliyeva A."/>
            <person name="Rokas A."/>
            <person name="Ruiz-Duenas F.J."/>
            <person name="Sabat G."/>
            <person name="Salamov A."/>
            <person name="Samejima M."/>
            <person name="Schmutz J."/>
            <person name="Slot J.C."/>
            <person name="St John F."/>
            <person name="Stenlid J."/>
            <person name="Sun H."/>
            <person name="Sun S."/>
            <person name="Syed K."/>
            <person name="Tsang A."/>
            <person name="Wiebenga A."/>
            <person name="Young D."/>
            <person name="Pisabarro A."/>
            <person name="Eastwood D.C."/>
            <person name="Martin F."/>
            <person name="Cullen D."/>
            <person name="Grigoriev I.V."/>
            <person name="Hibbett D.S."/>
        </authorList>
    </citation>
    <scope>NUCLEOTIDE SEQUENCE [LARGE SCALE GENOMIC DNA]</scope>
    <source>
        <strain evidence="3 4">ATCC 11539</strain>
    </source>
</reference>
<dbReference type="OrthoDB" id="3225557at2759"/>